<dbReference type="GO" id="GO:0003677">
    <property type="term" value="F:DNA binding"/>
    <property type="evidence" value="ECO:0007669"/>
    <property type="project" value="UniProtKB-KW"/>
</dbReference>
<dbReference type="Gene3D" id="4.10.240.10">
    <property type="entry name" value="Zn(2)-C6 fungal-type DNA-binding domain"/>
    <property type="match status" value="1"/>
</dbReference>
<comment type="subcellular location">
    <subcellularLocation>
        <location evidence="1">Nucleus</location>
    </subcellularLocation>
</comment>
<keyword evidence="5" id="KW-0238">DNA-binding</keyword>
<feature type="region of interest" description="Disordered" evidence="8">
    <location>
        <begin position="386"/>
        <end position="418"/>
    </location>
</feature>
<dbReference type="InterPro" id="IPR036864">
    <property type="entry name" value="Zn2-C6_fun-type_DNA-bd_sf"/>
</dbReference>
<evidence type="ECO:0000256" key="6">
    <source>
        <dbReference type="ARBA" id="ARBA00023163"/>
    </source>
</evidence>
<dbReference type="SMART" id="SM00906">
    <property type="entry name" value="Fungal_trans"/>
    <property type="match status" value="1"/>
</dbReference>
<evidence type="ECO:0000256" key="7">
    <source>
        <dbReference type="ARBA" id="ARBA00023242"/>
    </source>
</evidence>
<dbReference type="Proteomes" id="UP000532311">
    <property type="component" value="Unassembled WGS sequence"/>
</dbReference>
<feature type="compositionally biased region" description="Polar residues" evidence="8">
    <location>
        <begin position="386"/>
        <end position="395"/>
    </location>
</feature>
<keyword evidence="3" id="KW-0862">Zinc</keyword>
<dbReference type="SUPFAM" id="SSF57701">
    <property type="entry name" value="Zn2/Cys6 DNA-binding domain"/>
    <property type="match status" value="1"/>
</dbReference>
<dbReference type="CDD" id="cd00067">
    <property type="entry name" value="GAL4"/>
    <property type="match status" value="1"/>
</dbReference>
<evidence type="ECO:0000313" key="11">
    <source>
        <dbReference type="Proteomes" id="UP000532311"/>
    </source>
</evidence>
<evidence type="ECO:0000256" key="8">
    <source>
        <dbReference type="SAM" id="MobiDB-lite"/>
    </source>
</evidence>
<evidence type="ECO:0000256" key="2">
    <source>
        <dbReference type="ARBA" id="ARBA00022723"/>
    </source>
</evidence>
<dbReference type="CDD" id="cd12148">
    <property type="entry name" value="fungal_TF_MHR"/>
    <property type="match status" value="1"/>
</dbReference>
<comment type="caution">
    <text evidence="10">The sequence shown here is derived from an EMBL/GenBank/DDBJ whole genome shotgun (WGS) entry which is preliminary data.</text>
</comment>
<evidence type="ECO:0000256" key="3">
    <source>
        <dbReference type="ARBA" id="ARBA00022833"/>
    </source>
</evidence>
<dbReference type="InterPro" id="IPR007219">
    <property type="entry name" value="XnlR_reg_dom"/>
</dbReference>
<feature type="compositionally biased region" description="Polar residues" evidence="8">
    <location>
        <begin position="403"/>
        <end position="418"/>
    </location>
</feature>
<dbReference type="InterPro" id="IPR001138">
    <property type="entry name" value="Zn2Cys6_DnaBD"/>
</dbReference>
<dbReference type="PROSITE" id="PS00463">
    <property type="entry name" value="ZN2_CY6_FUNGAL_1"/>
    <property type="match status" value="1"/>
</dbReference>
<keyword evidence="7" id="KW-0539">Nucleus</keyword>
<name>A0A8H6DJL1_9HYPO</name>
<dbReference type="GO" id="GO:0006351">
    <property type="term" value="P:DNA-templated transcription"/>
    <property type="evidence" value="ECO:0007669"/>
    <property type="project" value="InterPro"/>
</dbReference>
<dbReference type="PANTHER" id="PTHR31313:SF4">
    <property type="entry name" value="CONIDIAL DEVELOPMENT PROTEIN FLUFFY"/>
    <property type="match status" value="1"/>
</dbReference>
<dbReference type="GO" id="GO:0000981">
    <property type="term" value="F:DNA-binding transcription factor activity, RNA polymerase II-specific"/>
    <property type="evidence" value="ECO:0007669"/>
    <property type="project" value="InterPro"/>
</dbReference>
<dbReference type="PANTHER" id="PTHR31313">
    <property type="entry name" value="TY1 ENHANCER ACTIVATOR"/>
    <property type="match status" value="1"/>
</dbReference>
<sequence>MKRETEPGPQSNTYLQDIQSTTEFAEETQDSFSIVTGTKQIKATAEKLRRGSIPLFEPARTWWAIFIRLVSASHSPRYKAADATEKAEVIQVPTAQSHLRFWRQKTSPAFFAVTRGEQGETSSFRTQVVTLTTPSRIPSQHVRLRRALRLRPSKTSSHPKLFELKPAARLVFRVMDVDNEYSDAGSQRQPSAEHTPQGATAQVGGASSQGNPTPTSVQSSNTPSTASGPATANVTHSQNSKRRRGLGVVTPNACTECRKKRAKCDGKKPCGRCRAQKDAECVYEIPVRQSKENLRTEIETLRQKQRSSDQVFAALVRPELWEEVLTRLRGGQPVETISEWLASAPRPGERSISSFPPRSEAPTMGPNPGFPGGGLGTLAAMSLGASHQQPQQSSMRPEMGQHSPWQSTFSQTESTRSDSYPDVMNWQTDMRGPPQNRNGSWAEGMNPDQISDGLPRYRGVEQILSPLNEPGLRTPASTWTVITGDNVLVQHLLALYFCWEYPTFASLSKEHFLQDFQKGRNRYCSPILVNALLALGCRFSTQPMSRANPNDPYTSGDHFFKESLRLFAQETDHHSLTTIQALGIMSIREASCGRDSESWYYAGQSIRLAIEMGLHRIMDEGDEDELAVQSATFWGAFALDHAWSLATGSLPQCSCFPHLPPKPAIIGDVEASLWVPYTDDGAPLQRSCQQPSNVRSVYKCFCELSELVHQSLYILHSPGKPLTARELLNMYTQYLNCKPQAQHVCFTTAANLSSMYYHFAILLLFRPLIKLRIIGSKVSPRDVCSQAADAIQGLLRSYSSLYTLRRTPSFVPYFVLTSAIMHLAIGATTVGSDTTEADMEKAVKVDPRVAESITQGISDLTEMAPCHQFAEQALNILRYLAAKWDIEVENNVDKLTAEEYDRLVLPQTGSLNFFSPNLREGDITCQWGAGPFMGEQSPSVQKTGDSMENPLFWPFPMQGRPILPDGVELEHAGFAII</sequence>
<reference evidence="10 11" key="1">
    <citation type="submission" date="2020-05" db="EMBL/GenBank/DDBJ databases">
        <title>Identification and distribution of gene clusters putatively required for synthesis of sphingolipid metabolism inhibitors in phylogenetically diverse species of the filamentous fungus Fusarium.</title>
        <authorList>
            <person name="Kim H.-S."/>
            <person name="Busman M."/>
            <person name="Brown D.W."/>
            <person name="Divon H."/>
            <person name="Uhlig S."/>
            <person name="Proctor R.H."/>
        </authorList>
    </citation>
    <scope>NUCLEOTIDE SEQUENCE [LARGE SCALE GENOMIC DNA]</scope>
    <source>
        <strain evidence="10 11">NRRL 26131</strain>
    </source>
</reference>
<dbReference type="Pfam" id="PF00172">
    <property type="entry name" value="Zn_clus"/>
    <property type="match status" value="1"/>
</dbReference>
<accession>A0A8H6DJL1</accession>
<dbReference type="AlphaFoldDB" id="A0A8H6DJL1"/>
<dbReference type="Pfam" id="PF04082">
    <property type="entry name" value="Fungal_trans"/>
    <property type="match status" value="1"/>
</dbReference>
<keyword evidence="4" id="KW-0805">Transcription regulation</keyword>
<keyword evidence="6" id="KW-0804">Transcription</keyword>
<dbReference type="EMBL" id="JAAQPF010000028">
    <property type="protein sequence ID" value="KAF5719861.1"/>
    <property type="molecule type" value="Genomic_DNA"/>
</dbReference>
<evidence type="ECO:0000256" key="5">
    <source>
        <dbReference type="ARBA" id="ARBA00023125"/>
    </source>
</evidence>
<protein>
    <submittedName>
        <fullName evidence="10">NirA-like nitrate assimilation regulatory protein</fullName>
    </submittedName>
</protein>
<feature type="domain" description="Zn(2)-C6 fungal-type" evidence="9">
    <location>
        <begin position="253"/>
        <end position="283"/>
    </location>
</feature>
<evidence type="ECO:0000313" key="10">
    <source>
        <dbReference type="EMBL" id="KAF5719861.1"/>
    </source>
</evidence>
<dbReference type="PROSITE" id="PS50048">
    <property type="entry name" value="ZN2_CY6_FUNGAL_2"/>
    <property type="match status" value="1"/>
</dbReference>
<feature type="region of interest" description="Disordered" evidence="8">
    <location>
        <begin position="181"/>
        <end position="246"/>
    </location>
</feature>
<evidence type="ECO:0000256" key="4">
    <source>
        <dbReference type="ARBA" id="ARBA00023015"/>
    </source>
</evidence>
<organism evidence="10 11">
    <name type="scientific">Fusarium globosum</name>
    <dbReference type="NCBI Taxonomy" id="78864"/>
    <lineage>
        <taxon>Eukaryota</taxon>
        <taxon>Fungi</taxon>
        <taxon>Dikarya</taxon>
        <taxon>Ascomycota</taxon>
        <taxon>Pezizomycotina</taxon>
        <taxon>Sordariomycetes</taxon>
        <taxon>Hypocreomycetidae</taxon>
        <taxon>Hypocreales</taxon>
        <taxon>Nectriaceae</taxon>
        <taxon>Fusarium</taxon>
        <taxon>Fusarium fujikuroi species complex</taxon>
    </lineage>
</organism>
<keyword evidence="2" id="KW-0479">Metal-binding</keyword>
<dbReference type="GO" id="GO:0008270">
    <property type="term" value="F:zinc ion binding"/>
    <property type="evidence" value="ECO:0007669"/>
    <property type="project" value="InterPro"/>
</dbReference>
<feature type="compositionally biased region" description="Polar residues" evidence="8">
    <location>
        <begin position="184"/>
        <end position="238"/>
    </location>
</feature>
<gene>
    <name evidence="10" type="ORF">FGLOB1_947</name>
</gene>
<dbReference type="InterPro" id="IPR051615">
    <property type="entry name" value="Transcr_Regulatory_Elem"/>
</dbReference>
<dbReference type="GO" id="GO:0005634">
    <property type="term" value="C:nucleus"/>
    <property type="evidence" value="ECO:0007669"/>
    <property type="project" value="UniProtKB-SubCell"/>
</dbReference>
<keyword evidence="11" id="KW-1185">Reference proteome</keyword>
<dbReference type="SMART" id="SM00066">
    <property type="entry name" value="GAL4"/>
    <property type="match status" value="1"/>
</dbReference>
<evidence type="ECO:0000256" key="1">
    <source>
        <dbReference type="ARBA" id="ARBA00004123"/>
    </source>
</evidence>
<proteinExistence type="predicted"/>
<evidence type="ECO:0000259" key="9">
    <source>
        <dbReference type="PROSITE" id="PS50048"/>
    </source>
</evidence>